<sequence>MTHVDGVLFDIEGVLVTEWQPVPGAADVLARLRADGVRRAFLTNTTSRTCAEIAQRLTDLGMEVSPDEIVTAVSLTVDHVRQTYPGLRCWVLNEGDIAADLDGLVLDEDNPEVVLLGGAGDAFTHRAMSRVAELMLEDVPVVAMHRALAWQAADGLRIDTGVYLAGLEELTGRSVVAVGKPSLRGFLVASERMGVEPDRMVVVGDDIAGEVVPGQRLGMTGILVRTGKFRQSVLDLAVDRPDHVIDSVADLPGLLDSL</sequence>
<dbReference type="PATRIC" id="fig|1441730.3.peg.712"/>
<proteinExistence type="predicted"/>
<dbReference type="Pfam" id="PF13344">
    <property type="entry name" value="Hydrolase_6"/>
    <property type="match status" value="1"/>
</dbReference>
<dbReference type="GO" id="GO:0016791">
    <property type="term" value="F:phosphatase activity"/>
    <property type="evidence" value="ECO:0007669"/>
    <property type="project" value="TreeGrafter"/>
</dbReference>
<protein>
    <submittedName>
        <fullName evidence="1">HAD family hydrolase</fullName>
    </submittedName>
</protein>
<name>A0A0V9UR67_9NOCA</name>
<evidence type="ECO:0000313" key="1">
    <source>
        <dbReference type="EMBL" id="KSZ60489.1"/>
    </source>
</evidence>
<dbReference type="EMBL" id="AZXY01000001">
    <property type="protein sequence ID" value="KSZ60489.1"/>
    <property type="molecule type" value="Genomic_DNA"/>
</dbReference>
<dbReference type="InterPro" id="IPR006357">
    <property type="entry name" value="HAD-SF_hydro_IIA"/>
</dbReference>
<dbReference type="AlphaFoldDB" id="A0A0V9UR67"/>
<gene>
    <name evidence="1" type="ORF">Z045_03395</name>
</gene>
<dbReference type="Pfam" id="PF13242">
    <property type="entry name" value="Hydrolase_like"/>
    <property type="match status" value="1"/>
</dbReference>
<accession>A0A0V9UR67</accession>
<comment type="caution">
    <text evidence="1">The sequence shown here is derived from an EMBL/GenBank/DDBJ whole genome shotgun (WGS) entry which is preliminary data.</text>
</comment>
<dbReference type="Gene3D" id="3.40.50.1000">
    <property type="entry name" value="HAD superfamily/HAD-like"/>
    <property type="match status" value="2"/>
</dbReference>
<dbReference type="PANTHER" id="PTHR19288">
    <property type="entry name" value="4-NITROPHENYLPHOSPHATASE-RELATED"/>
    <property type="match status" value="1"/>
</dbReference>
<dbReference type="InterPro" id="IPR036412">
    <property type="entry name" value="HAD-like_sf"/>
</dbReference>
<reference evidence="1 2" key="2">
    <citation type="journal article" date="2016" name="Genome Announc.">
        <title>Draft Genome Sequence of a Versatile Hydrocarbon-Degrading Bacterium, Rhodococcus pyridinivorans Strain KG-16, Collected from Oil Fields in India.</title>
        <authorList>
            <person name="Aggarwal R.K."/>
            <person name="Dawar C."/>
            <person name="Phanindranath R."/>
            <person name="Mutnuri L."/>
            <person name="Dayal A.M."/>
        </authorList>
    </citation>
    <scope>NUCLEOTIDE SEQUENCE [LARGE SCALE GENOMIC DNA]</scope>
    <source>
        <strain evidence="1 2">KG-16</strain>
    </source>
</reference>
<evidence type="ECO:0000313" key="2">
    <source>
        <dbReference type="Proteomes" id="UP000053060"/>
    </source>
</evidence>
<dbReference type="SUPFAM" id="SSF56784">
    <property type="entry name" value="HAD-like"/>
    <property type="match status" value="1"/>
</dbReference>
<dbReference type="PANTHER" id="PTHR19288:SF46">
    <property type="entry name" value="HALOACID DEHALOGENASE-LIKE HYDROLASE DOMAIN-CONTAINING PROTEIN 2"/>
    <property type="match status" value="1"/>
</dbReference>
<dbReference type="Proteomes" id="UP000053060">
    <property type="component" value="Unassembled WGS sequence"/>
</dbReference>
<organism evidence="1 2">
    <name type="scientific">Rhodococcus pyridinivorans KG-16</name>
    <dbReference type="NCBI Taxonomy" id="1441730"/>
    <lineage>
        <taxon>Bacteria</taxon>
        <taxon>Bacillati</taxon>
        <taxon>Actinomycetota</taxon>
        <taxon>Actinomycetes</taxon>
        <taxon>Mycobacteriales</taxon>
        <taxon>Nocardiaceae</taxon>
        <taxon>Rhodococcus</taxon>
    </lineage>
</organism>
<dbReference type="GO" id="GO:0005737">
    <property type="term" value="C:cytoplasm"/>
    <property type="evidence" value="ECO:0007669"/>
    <property type="project" value="TreeGrafter"/>
</dbReference>
<reference evidence="2" key="1">
    <citation type="submission" date="2015-01" db="EMBL/GenBank/DDBJ databases">
        <title>Draft genome sequence of Rhodococcus pyridinivorans strain KG-16, a hydrocarbon-degrading bacterium.</title>
        <authorList>
            <person name="Aggarwal R.K."/>
            <person name="Dawar C."/>
        </authorList>
    </citation>
    <scope>NUCLEOTIDE SEQUENCE [LARGE SCALE GENOMIC DNA]</scope>
    <source>
        <strain evidence="2">KG-16</strain>
    </source>
</reference>
<dbReference type="NCBIfam" id="TIGR01460">
    <property type="entry name" value="HAD-SF-IIA"/>
    <property type="match status" value="1"/>
</dbReference>
<dbReference type="InterPro" id="IPR023214">
    <property type="entry name" value="HAD_sf"/>
</dbReference>
<dbReference type="RefSeq" id="WP_060650597.1">
    <property type="nucleotide sequence ID" value="NZ_AZXY01000001.1"/>
</dbReference>
<keyword evidence="1" id="KW-0378">Hydrolase</keyword>